<dbReference type="EMBL" id="JMOA01000055">
    <property type="protein sequence ID" value="KCY00128.1"/>
    <property type="molecule type" value="Genomic_DNA"/>
</dbReference>
<comment type="caution">
    <text evidence="2">The sequence shown here is derived from an EMBL/GenBank/DDBJ whole genome shotgun (WGS) entry which is preliminary data.</text>
</comment>
<sequence>MLTMLVEVIMAVFIANFKVSEHPIINIIVRGLLVAVIGSFIALFSSTLEGWDFSIGFALIFSLIIGLAVSIFLFAVEAFFNYIDKK</sequence>
<dbReference type="AlphaFoldDB" id="A0A836YK53"/>
<keyword evidence="1" id="KW-0812">Transmembrane</keyword>
<protein>
    <submittedName>
        <fullName evidence="2">Putative membrane protein</fullName>
    </submittedName>
</protein>
<dbReference type="Proteomes" id="UP000027309">
    <property type="component" value="Unassembled WGS sequence"/>
</dbReference>
<evidence type="ECO:0000313" key="3">
    <source>
        <dbReference type="Proteomes" id="UP000027309"/>
    </source>
</evidence>
<proteinExistence type="predicted"/>
<organism evidence="2 3">
    <name type="scientific">Acinetobacter baumannii 1499986</name>
    <dbReference type="NCBI Taxonomy" id="1310673"/>
    <lineage>
        <taxon>Bacteria</taxon>
        <taxon>Pseudomonadati</taxon>
        <taxon>Pseudomonadota</taxon>
        <taxon>Gammaproteobacteria</taxon>
        <taxon>Moraxellales</taxon>
        <taxon>Moraxellaceae</taxon>
        <taxon>Acinetobacter</taxon>
        <taxon>Acinetobacter calcoaceticus/baumannii complex</taxon>
    </lineage>
</organism>
<dbReference type="RefSeq" id="WP_031960046.1">
    <property type="nucleotide sequence ID" value="NZ_JMOA01000055.1"/>
</dbReference>
<gene>
    <name evidence="2" type="ORF">J572_3301</name>
</gene>
<name>A0A836YK53_ACIBA</name>
<keyword evidence="1" id="KW-1133">Transmembrane helix</keyword>
<reference evidence="2 3" key="1">
    <citation type="submission" date="2014-04" db="EMBL/GenBank/DDBJ databases">
        <title>Comparative genomics and transcriptomics to identify genetic mechanisms underlying the emergence of carbapenem resistant Acinetobacter baumannii (CRAb).</title>
        <authorList>
            <person name="Harris A.D."/>
            <person name="Johnson K.J."/>
            <person name="George J."/>
            <person name="Nadendla S."/>
            <person name="Daugherty S.C."/>
            <person name="Parankush S."/>
            <person name="Sadzewicz L."/>
            <person name="Tallon L."/>
            <person name="Sengamalay N."/>
            <person name="Hazen T.H."/>
            <person name="Rasko D.A."/>
        </authorList>
    </citation>
    <scope>NUCLEOTIDE SEQUENCE [LARGE SCALE GENOMIC DNA]</scope>
    <source>
        <strain evidence="2 3">1499986</strain>
    </source>
</reference>
<feature type="transmembrane region" description="Helical" evidence="1">
    <location>
        <begin position="27"/>
        <end position="48"/>
    </location>
</feature>
<feature type="transmembrane region" description="Helical" evidence="1">
    <location>
        <begin position="54"/>
        <end position="80"/>
    </location>
</feature>
<evidence type="ECO:0000256" key="1">
    <source>
        <dbReference type="SAM" id="Phobius"/>
    </source>
</evidence>
<evidence type="ECO:0000313" key="2">
    <source>
        <dbReference type="EMBL" id="KCY00128.1"/>
    </source>
</evidence>
<accession>A0A836YK53</accession>
<keyword evidence="1" id="KW-0472">Membrane</keyword>